<dbReference type="InterPro" id="IPR036869">
    <property type="entry name" value="J_dom_sf"/>
</dbReference>
<dbReference type="KEGG" id="ero:EROM_031380"/>
<dbReference type="Pfam" id="PF00226">
    <property type="entry name" value="DnaJ"/>
    <property type="match status" value="1"/>
</dbReference>
<dbReference type="InterPro" id="IPR001623">
    <property type="entry name" value="DnaJ_domain"/>
</dbReference>
<sequence>MPIFSLLRLRKGATKEEVRIRYLRRLIQIHPDRNKGNGAEYTKLRNAYEKYIRGEVFGGEPYLVCSRTDVESAICRCGGKYKISHEVDGRIECEFCSCFIEIEELLELSDTSRKAH</sequence>
<dbReference type="OrthoDB" id="442087at2759"/>
<reference evidence="2 3" key="1">
    <citation type="journal article" date="2012" name="Proc. Natl. Acad. Sci. U.S.A.">
        <title>Gain and loss of multiple functionally related, horizontally transferred genes in the reduced genomes of two microsporidian parasites.</title>
        <authorList>
            <person name="Pombert J.-F."/>
            <person name="Selman M."/>
            <person name="Burki F."/>
            <person name="Bardell F.T."/>
            <person name="Farinelli L."/>
            <person name="Solter L.F."/>
            <person name="Whitman D.W."/>
            <person name="Weiss L.M."/>
            <person name="Corradi N."/>
            <person name="Keeling P.J."/>
        </authorList>
    </citation>
    <scope>NUCLEOTIDE SEQUENCE [LARGE SCALE GENOMIC DNA]</scope>
    <source>
        <strain evidence="2 3">SJ-2008</strain>
    </source>
</reference>
<dbReference type="RefSeq" id="XP_009264257.1">
    <property type="nucleotide sequence ID" value="XM_009265982.1"/>
</dbReference>
<dbReference type="GeneID" id="20521052"/>
<dbReference type="Proteomes" id="UP000010094">
    <property type="component" value="Chromosome III"/>
</dbReference>
<dbReference type="VEuPathDB" id="MicrosporidiaDB:EROM_031380"/>
<protein>
    <recommendedName>
        <fullName evidence="1">J domain-containing protein</fullName>
    </recommendedName>
</protein>
<dbReference type="CDD" id="cd06257">
    <property type="entry name" value="DnaJ"/>
    <property type="match status" value="1"/>
</dbReference>
<dbReference type="SUPFAM" id="SSF46565">
    <property type="entry name" value="Chaperone J-domain"/>
    <property type="match status" value="1"/>
</dbReference>
<organism evidence="2 3">
    <name type="scientific">Encephalitozoon romaleae (strain SJ-2008)</name>
    <name type="common">Microsporidian parasite</name>
    <dbReference type="NCBI Taxonomy" id="1178016"/>
    <lineage>
        <taxon>Eukaryota</taxon>
        <taxon>Fungi</taxon>
        <taxon>Fungi incertae sedis</taxon>
        <taxon>Microsporidia</taxon>
        <taxon>Unikaryonidae</taxon>
        <taxon>Encephalitozoon</taxon>
    </lineage>
</organism>
<name>I7ADU3_ENCRO</name>
<proteinExistence type="predicted"/>
<dbReference type="Gene3D" id="1.10.287.110">
    <property type="entry name" value="DnaJ domain"/>
    <property type="match status" value="1"/>
</dbReference>
<dbReference type="HOGENOM" id="CLU_169138_0_0_1"/>
<dbReference type="AlphaFoldDB" id="I7ADU3"/>
<evidence type="ECO:0000313" key="2">
    <source>
        <dbReference type="EMBL" id="AFN82760.1"/>
    </source>
</evidence>
<accession>I7ADU3</accession>
<evidence type="ECO:0000259" key="1">
    <source>
        <dbReference type="PROSITE" id="PS50076"/>
    </source>
</evidence>
<feature type="domain" description="J" evidence="1">
    <location>
        <begin position="2"/>
        <end position="56"/>
    </location>
</feature>
<dbReference type="PROSITE" id="PS50076">
    <property type="entry name" value="DNAJ_2"/>
    <property type="match status" value="1"/>
</dbReference>
<keyword evidence="3" id="KW-1185">Reference proteome</keyword>
<dbReference type="EMBL" id="CP003520">
    <property type="protein sequence ID" value="AFN82760.1"/>
    <property type="molecule type" value="Genomic_DNA"/>
</dbReference>
<gene>
    <name evidence="2" type="ordered locus">EROM_031380</name>
</gene>
<evidence type="ECO:0000313" key="3">
    <source>
        <dbReference type="Proteomes" id="UP000010094"/>
    </source>
</evidence>